<evidence type="ECO:0000256" key="1">
    <source>
        <dbReference type="SAM" id="Phobius"/>
    </source>
</evidence>
<evidence type="ECO:0000313" key="2">
    <source>
        <dbReference type="EMBL" id="PBK93962.1"/>
    </source>
</evidence>
<dbReference type="Proteomes" id="UP000217790">
    <property type="component" value="Unassembled WGS sequence"/>
</dbReference>
<name>A0A2H3DR65_ARMGA</name>
<keyword evidence="1" id="KW-0472">Membrane</keyword>
<sequence>MMRVYRLWDHKPIVRRVLLIMFVTCTAGVFIFAVMTDLTISRTRIELPPTIIVCAYFGVPKTVPSAMGILTAFNAFVIVVSIYNALESPRRHENEVFYSLRRDGARIYLFVSLLWVVLLITSLVTEVCIAISA</sequence>
<keyword evidence="1" id="KW-1133">Transmembrane helix</keyword>
<evidence type="ECO:0000313" key="3">
    <source>
        <dbReference type="Proteomes" id="UP000217790"/>
    </source>
</evidence>
<feature type="transmembrane region" description="Helical" evidence="1">
    <location>
        <begin position="107"/>
        <end position="132"/>
    </location>
</feature>
<accession>A0A2H3DR65</accession>
<proteinExistence type="predicted"/>
<feature type="transmembrane region" description="Helical" evidence="1">
    <location>
        <begin position="66"/>
        <end position="86"/>
    </location>
</feature>
<dbReference type="InParanoid" id="A0A2H3DR65"/>
<dbReference type="EMBL" id="KZ293655">
    <property type="protein sequence ID" value="PBK93962.1"/>
    <property type="molecule type" value="Genomic_DNA"/>
</dbReference>
<reference evidence="3" key="1">
    <citation type="journal article" date="2017" name="Nat. Ecol. Evol.">
        <title>Genome expansion and lineage-specific genetic innovations in the forest pathogenic fungi Armillaria.</title>
        <authorList>
            <person name="Sipos G."/>
            <person name="Prasanna A.N."/>
            <person name="Walter M.C."/>
            <person name="O'Connor E."/>
            <person name="Balint B."/>
            <person name="Krizsan K."/>
            <person name="Kiss B."/>
            <person name="Hess J."/>
            <person name="Varga T."/>
            <person name="Slot J."/>
            <person name="Riley R."/>
            <person name="Boka B."/>
            <person name="Rigling D."/>
            <person name="Barry K."/>
            <person name="Lee J."/>
            <person name="Mihaltcheva S."/>
            <person name="LaButti K."/>
            <person name="Lipzen A."/>
            <person name="Waldron R."/>
            <person name="Moloney N.M."/>
            <person name="Sperisen C."/>
            <person name="Kredics L."/>
            <person name="Vagvoelgyi C."/>
            <person name="Patrignani A."/>
            <person name="Fitzpatrick D."/>
            <person name="Nagy I."/>
            <person name="Doyle S."/>
            <person name="Anderson J.B."/>
            <person name="Grigoriev I.V."/>
            <person name="Gueldener U."/>
            <person name="Muensterkoetter M."/>
            <person name="Nagy L.G."/>
        </authorList>
    </citation>
    <scope>NUCLEOTIDE SEQUENCE [LARGE SCALE GENOMIC DNA]</scope>
    <source>
        <strain evidence="3">Ar21-2</strain>
    </source>
</reference>
<organism evidence="2 3">
    <name type="scientific">Armillaria gallica</name>
    <name type="common">Bulbous honey fungus</name>
    <name type="synonym">Armillaria bulbosa</name>
    <dbReference type="NCBI Taxonomy" id="47427"/>
    <lineage>
        <taxon>Eukaryota</taxon>
        <taxon>Fungi</taxon>
        <taxon>Dikarya</taxon>
        <taxon>Basidiomycota</taxon>
        <taxon>Agaricomycotina</taxon>
        <taxon>Agaricomycetes</taxon>
        <taxon>Agaricomycetidae</taxon>
        <taxon>Agaricales</taxon>
        <taxon>Marasmiineae</taxon>
        <taxon>Physalacriaceae</taxon>
        <taxon>Armillaria</taxon>
    </lineage>
</organism>
<feature type="transmembrane region" description="Helical" evidence="1">
    <location>
        <begin position="12"/>
        <end position="35"/>
    </location>
</feature>
<gene>
    <name evidence="2" type="ORF">ARMGADRAFT_1029810</name>
</gene>
<dbReference type="OrthoDB" id="3251775at2759"/>
<keyword evidence="3" id="KW-1185">Reference proteome</keyword>
<dbReference type="AlphaFoldDB" id="A0A2H3DR65"/>
<protein>
    <submittedName>
        <fullName evidence="2">Uncharacterized protein</fullName>
    </submittedName>
</protein>
<keyword evidence="1" id="KW-0812">Transmembrane</keyword>